<feature type="compositionally biased region" description="Polar residues" evidence="3">
    <location>
        <begin position="293"/>
        <end position="314"/>
    </location>
</feature>
<comment type="subcellular location">
    <subcellularLocation>
        <location evidence="1">Nucleus</location>
    </subcellularLocation>
</comment>
<dbReference type="PANTHER" id="PTHR23138:SF142">
    <property type="entry name" value="RAN-BINDING PROTEIN 3B-RELATED"/>
    <property type="match status" value="1"/>
</dbReference>
<dbReference type="PROSITE" id="PS50196">
    <property type="entry name" value="RANBD1"/>
    <property type="match status" value="1"/>
</dbReference>
<feature type="compositionally biased region" description="Acidic residues" evidence="3">
    <location>
        <begin position="201"/>
        <end position="211"/>
    </location>
</feature>
<feature type="compositionally biased region" description="Polar residues" evidence="3">
    <location>
        <begin position="331"/>
        <end position="348"/>
    </location>
</feature>
<protein>
    <recommendedName>
        <fullName evidence="4">RanBD1 domain-containing protein</fullName>
    </recommendedName>
</protein>
<dbReference type="InterPro" id="IPR000156">
    <property type="entry name" value="Ran_bind_dom"/>
</dbReference>
<feature type="domain" description="RanBD1" evidence="4">
    <location>
        <begin position="483"/>
        <end position="627"/>
    </location>
</feature>
<feature type="compositionally biased region" description="Basic and acidic residues" evidence="3">
    <location>
        <begin position="97"/>
        <end position="145"/>
    </location>
</feature>
<evidence type="ECO:0000313" key="5">
    <source>
        <dbReference type="EMBL" id="CAF9929697.1"/>
    </source>
</evidence>
<feature type="compositionally biased region" description="Basic and acidic residues" evidence="3">
    <location>
        <begin position="225"/>
        <end position="257"/>
    </location>
</feature>
<evidence type="ECO:0000256" key="2">
    <source>
        <dbReference type="ARBA" id="ARBA00023242"/>
    </source>
</evidence>
<evidence type="ECO:0000259" key="4">
    <source>
        <dbReference type="PROSITE" id="PS50196"/>
    </source>
</evidence>
<feature type="compositionally biased region" description="Low complexity" evidence="3">
    <location>
        <begin position="382"/>
        <end position="419"/>
    </location>
</feature>
<dbReference type="InterPro" id="IPR011993">
    <property type="entry name" value="PH-like_dom_sf"/>
</dbReference>
<dbReference type="SUPFAM" id="SSF50729">
    <property type="entry name" value="PH domain-like"/>
    <property type="match status" value="1"/>
</dbReference>
<dbReference type="AlphaFoldDB" id="A0A8H3FRA1"/>
<reference evidence="5" key="1">
    <citation type="submission" date="2021-03" db="EMBL/GenBank/DDBJ databases">
        <authorList>
            <person name="Tagirdzhanova G."/>
        </authorList>
    </citation>
    <scope>NUCLEOTIDE SEQUENCE</scope>
</reference>
<keyword evidence="6" id="KW-1185">Reference proteome</keyword>
<keyword evidence="2" id="KW-0539">Nucleus</keyword>
<feature type="compositionally biased region" description="Basic and acidic residues" evidence="3">
    <location>
        <begin position="63"/>
        <end position="87"/>
    </location>
</feature>
<dbReference type="InterPro" id="IPR045255">
    <property type="entry name" value="RanBP1-like"/>
</dbReference>
<feature type="compositionally biased region" description="Basic and acidic residues" evidence="3">
    <location>
        <begin position="277"/>
        <end position="292"/>
    </location>
</feature>
<dbReference type="GO" id="GO:0005634">
    <property type="term" value="C:nucleus"/>
    <property type="evidence" value="ECO:0007669"/>
    <property type="project" value="UniProtKB-SubCell"/>
</dbReference>
<feature type="compositionally biased region" description="Acidic residues" evidence="3">
    <location>
        <begin position="469"/>
        <end position="490"/>
    </location>
</feature>
<feature type="region of interest" description="Disordered" evidence="3">
    <location>
        <begin position="162"/>
        <end position="349"/>
    </location>
</feature>
<proteinExistence type="predicted"/>
<dbReference type="EMBL" id="CAJPDS010000052">
    <property type="protein sequence ID" value="CAF9929697.1"/>
    <property type="molecule type" value="Genomic_DNA"/>
</dbReference>
<evidence type="ECO:0000313" key="6">
    <source>
        <dbReference type="Proteomes" id="UP000664521"/>
    </source>
</evidence>
<feature type="compositionally biased region" description="Polar residues" evidence="3">
    <location>
        <begin position="1"/>
        <end position="18"/>
    </location>
</feature>
<dbReference type="Gene3D" id="2.30.29.30">
    <property type="entry name" value="Pleckstrin-homology domain (PH domain)/Phosphotyrosine-binding domain (PTB)"/>
    <property type="match status" value="1"/>
</dbReference>
<evidence type="ECO:0000256" key="1">
    <source>
        <dbReference type="ARBA" id="ARBA00004123"/>
    </source>
</evidence>
<accession>A0A8H3FRA1</accession>
<name>A0A8H3FRA1_9LECA</name>
<feature type="region of interest" description="Disordered" evidence="3">
    <location>
        <begin position="1"/>
        <end position="145"/>
    </location>
</feature>
<dbReference type="Proteomes" id="UP000664521">
    <property type="component" value="Unassembled WGS sequence"/>
</dbReference>
<feature type="region of interest" description="Disordered" evidence="3">
    <location>
        <begin position="375"/>
        <end position="506"/>
    </location>
</feature>
<evidence type="ECO:0000256" key="3">
    <source>
        <dbReference type="SAM" id="MobiDB-lite"/>
    </source>
</evidence>
<gene>
    <name evidence="5" type="ORF">HETSPECPRED_007441</name>
</gene>
<dbReference type="OrthoDB" id="411251at2759"/>
<organism evidence="5 6">
    <name type="scientific">Heterodermia speciosa</name>
    <dbReference type="NCBI Taxonomy" id="116794"/>
    <lineage>
        <taxon>Eukaryota</taxon>
        <taxon>Fungi</taxon>
        <taxon>Dikarya</taxon>
        <taxon>Ascomycota</taxon>
        <taxon>Pezizomycotina</taxon>
        <taxon>Lecanoromycetes</taxon>
        <taxon>OSLEUM clade</taxon>
        <taxon>Lecanoromycetidae</taxon>
        <taxon>Caliciales</taxon>
        <taxon>Physciaceae</taxon>
        <taxon>Heterodermia</taxon>
    </lineage>
</organism>
<feature type="compositionally biased region" description="Basic and acidic residues" evidence="3">
    <location>
        <begin position="189"/>
        <end position="199"/>
    </location>
</feature>
<dbReference type="PANTHER" id="PTHR23138">
    <property type="entry name" value="RAN BINDING PROTEIN"/>
    <property type="match status" value="1"/>
</dbReference>
<dbReference type="SMART" id="SM00160">
    <property type="entry name" value="RanBD"/>
    <property type="match status" value="1"/>
</dbReference>
<feature type="compositionally biased region" description="Low complexity" evidence="3">
    <location>
        <begin position="20"/>
        <end position="31"/>
    </location>
</feature>
<sequence length="627" mass="67414">MAHTSPQPNESLNLTISHDGSGPSEPTTQSSPQPPHDIANDYEANEGPVREKLKKTSIASLSDHIEPHSKAGAEEEQIQSDKRDTLKAKAPSTGRTLEAEVEGRGRPLRKRSFEDSGADKETEKDLDKAFNRSNEGRQRKKSKEVYADRVAWTETQECGLLKSPVPEELEGGSSVGEMPVPSTVAKTQTKLDSEHRSAAEDIGDQEVGDQEMSDHLFSPRKKRSRDPLDADPHREQKIVATEEARAHRRSEEFERSDILPVKDNGEQMNGTLMEGPTPEHVERLSIKEKHQDSGFTNTSTTSPFASLSNPNSFPRASPGAIDSVSDPGAPTLTSEHGSNSLTGHSKSFASPFGLLPSSTTFTPYPFSSAKIEDKSVQATAQGNNIGSNSSNSLTGSSDSKSTVMAPSPFSSIGSSGSSFAQNAFGSHLGANNFGGPKLMSFAVPGADPGWGGTGTIKPFGAPGAKTSDDENSDSDGDAEAPVESETDAGEPDSRFQQQEVDTGEEGELSIFTANRASLFAFEDGKWKERGRGVFKLNITPAQAGDPNESRKKGRFIMRAQQTYRILLNAPVFKQMQVGDSKGKEPPGNQVSLAVVEGGKPTPYLVRLGDSNEAKTLYKEIQELQKGL</sequence>
<dbReference type="Pfam" id="PF00638">
    <property type="entry name" value="Ran_BP1"/>
    <property type="match status" value="1"/>
</dbReference>
<comment type="caution">
    <text evidence="5">The sequence shown here is derived from an EMBL/GenBank/DDBJ whole genome shotgun (WGS) entry which is preliminary data.</text>
</comment>